<accession>A0A974H3I7</accession>
<reference evidence="2" key="1">
    <citation type="journal article" date="2016" name="Nature">
        <title>Genome evolution in the allotetraploid frog Xenopus laevis.</title>
        <authorList>
            <person name="Session A.M."/>
            <person name="Uno Y."/>
            <person name="Kwon T."/>
            <person name="Chapman J.A."/>
            <person name="Toyoda A."/>
            <person name="Takahashi S."/>
            <person name="Fukui A."/>
            <person name="Hikosaka A."/>
            <person name="Suzuki A."/>
            <person name="Kondo M."/>
            <person name="van Heeringen S.J."/>
            <person name="Quigley I."/>
            <person name="Heinz S."/>
            <person name="Ogino H."/>
            <person name="Ochi H."/>
            <person name="Hellsten U."/>
            <person name="Lyons J.B."/>
            <person name="Simakov O."/>
            <person name="Putnam N."/>
            <person name="Stites J."/>
            <person name="Kuroki Y."/>
            <person name="Tanaka T."/>
            <person name="Michiue T."/>
            <person name="Watanabe M."/>
            <person name="Bogdanovic O."/>
            <person name="Lister R."/>
            <person name="Georgiou G."/>
            <person name="Paranjpe S.S."/>
            <person name="van Kruijsbergen I."/>
            <person name="Shu S."/>
            <person name="Carlson J."/>
            <person name="Kinoshita T."/>
            <person name="Ohta Y."/>
            <person name="Mawaribuchi S."/>
            <person name="Jenkins J."/>
            <person name="Grimwood J."/>
            <person name="Schmutz J."/>
            <person name="Mitros T."/>
            <person name="Mozaffari S.V."/>
            <person name="Suzuki Y."/>
            <person name="Haramoto Y."/>
            <person name="Yamamoto T.S."/>
            <person name="Takagi C."/>
            <person name="Heald R."/>
            <person name="Miller K."/>
            <person name="Haudenschild C."/>
            <person name="Kitzman J."/>
            <person name="Nakayama T."/>
            <person name="Izutsu Y."/>
            <person name="Robert J."/>
            <person name="Fortriede J."/>
            <person name="Burns K."/>
            <person name="Lotay V."/>
            <person name="Karimi K."/>
            <person name="Yasuoka Y."/>
            <person name="Dichmann D.S."/>
            <person name="Flajnik M.F."/>
            <person name="Houston D.W."/>
            <person name="Shendure J."/>
            <person name="DuPasquier L."/>
            <person name="Vize P.D."/>
            <person name="Zorn A.M."/>
            <person name="Ito M."/>
            <person name="Marcotte E.M."/>
            <person name="Wallingford J.B."/>
            <person name="Ito Y."/>
            <person name="Asashima M."/>
            <person name="Ueno N."/>
            <person name="Matsuda Y."/>
            <person name="Veenstra G.J."/>
            <person name="Fujiyama A."/>
            <person name="Harland R.M."/>
            <person name="Taira M."/>
            <person name="Rokhsar D.S."/>
        </authorList>
    </citation>
    <scope>NUCLEOTIDE SEQUENCE [LARGE SCALE GENOMIC DNA]</scope>
    <source>
        <strain evidence="2">J</strain>
    </source>
</reference>
<proteinExistence type="predicted"/>
<evidence type="ECO:0000313" key="2">
    <source>
        <dbReference type="Proteomes" id="UP000694892"/>
    </source>
</evidence>
<gene>
    <name evidence="1" type="ORF">XELAEV_18044684mg</name>
</gene>
<protein>
    <submittedName>
        <fullName evidence="1">Uncharacterized protein</fullName>
    </submittedName>
</protein>
<organism evidence="1 2">
    <name type="scientific">Xenopus laevis</name>
    <name type="common">African clawed frog</name>
    <dbReference type="NCBI Taxonomy" id="8355"/>
    <lineage>
        <taxon>Eukaryota</taxon>
        <taxon>Metazoa</taxon>
        <taxon>Chordata</taxon>
        <taxon>Craniata</taxon>
        <taxon>Vertebrata</taxon>
        <taxon>Euteleostomi</taxon>
        <taxon>Amphibia</taxon>
        <taxon>Batrachia</taxon>
        <taxon>Anura</taxon>
        <taxon>Pipoidea</taxon>
        <taxon>Pipidae</taxon>
        <taxon>Xenopodinae</taxon>
        <taxon>Xenopus</taxon>
        <taxon>Xenopus</taxon>
    </lineage>
</organism>
<dbReference type="EMBL" id="CM004482">
    <property type="protein sequence ID" value="OCT63587.1"/>
    <property type="molecule type" value="Genomic_DNA"/>
</dbReference>
<evidence type="ECO:0000313" key="1">
    <source>
        <dbReference type="EMBL" id="OCT63587.1"/>
    </source>
</evidence>
<name>A0A974H3I7_XENLA</name>
<dbReference type="AlphaFoldDB" id="A0A974H3I7"/>
<dbReference type="Proteomes" id="UP000694892">
    <property type="component" value="Chromosome 9_10L"/>
</dbReference>
<sequence>MKSALQPATNYSNFHAREPHNILFCGGPMIQSYTTVKYKVTFRSSLNNNSDYFAASVISSSVDKKQILRDRIIKGRGEFWN</sequence>